<name>A0AAU7DPR2_9BACT</name>
<organism evidence="2">
    <name type="scientific">Telmatobacter sp. DSM 110680</name>
    <dbReference type="NCBI Taxonomy" id="3036704"/>
    <lineage>
        <taxon>Bacteria</taxon>
        <taxon>Pseudomonadati</taxon>
        <taxon>Acidobacteriota</taxon>
        <taxon>Terriglobia</taxon>
        <taxon>Terriglobales</taxon>
        <taxon>Acidobacteriaceae</taxon>
        <taxon>Telmatobacter</taxon>
    </lineage>
</organism>
<sequence length="86" mass="9478">MNLFRHQRAWFWIAVAAIAIAVLALLIPHGQTTDAPAWMALLPAFFVGLLVPFSLLPMLPVLSLGHMHEAPSLAPSFQRPPPFRLA</sequence>
<gene>
    <name evidence="2" type="ORF">P8935_08330</name>
</gene>
<evidence type="ECO:0000313" key="2">
    <source>
        <dbReference type="EMBL" id="XBH19311.1"/>
    </source>
</evidence>
<feature type="transmembrane region" description="Helical" evidence="1">
    <location>
        <begin position="40"/>
        <end position="62"/>
    </location>
</feature>
<dbReference type="RefSeq" id="WP_348264527.1">
    <property type="nucleotide sequence ID" value="NZ_CP121196.1"/>
</dbReference>
<protein>
    <submittedName>
        <fullName evidence="2">Uncharacterized protein</fullName>
    </submittedName>
</protein>
<dbReference type="EMBL" id="CP121196">
    <property type="protein sequence ID" value="XBH19311.1"/>
    <property type="molecule type" value="Genomic_DNA"/>
</dbReference>
<keyword evidence="1" id="KW-1133">Transmembrane helix</keyword>
<proteinExistence type="predicted"/>
<reference evidence="2" key="1">
    <citation type="submission" date="2023-03" db="EMBL/GenBank/DDBJ databases">
        <title>Edaphobacter sp.</title>
        <authorList>
            <person name="Huber K.J."/>
            <person name="Papendorf J."/>
            <person name="Pilke C."/>
            <person name="Bunk B."/>
            <person name="Sproeer C."/>
            <person name="Pester M."/>
        </authorList>
    </citation>
    <scope>NUCLEOTIDE SEQUENCE</scope>
    <source>
        <strain evidence="2">DSM 110680</strain>
    </source>
</reference>
<accession>A0AAU7DPR2</accession>
<keyword evidence="1" id="KW-0472">Membrane</keyword>
<keyword evidence="1" id="KW-0812">Transmembrane</keyword>
<evidence type="ECO:0000256" key="1">
    <source>
        <dbReference type="SAM" id="Phobius"/>
    </source>
</evidence>
<feature type="transmembrane region" description="Helical" evidence="1">
    <location>
        <begin position="9"/>
        <end position="28"/>
    </location>
</feature>
<dbReference type="AlphaFoldDB" id="A0AAU7DPR2"/>